<sequence length="269" mass="29754">MMTLVVASTCTRRSGNYKVGSPIRIRFSGRTALVIKNALLHRRMRDSDNQTTGKGLPDPRNVFKAFVLALFCGEQNLRDDEKRSCFSGGRGQFLTSLHIYLSDDPRPGSTDQKNASVPHACHIRMVFMIRSTAEMSALRLAVMANGQDQTIRAITQQAENTLLVTVSGTLVQTMISRHRQAVGMKCDDVDRVLVGLFVFQIKMLLIAQPPIPIVELNPQTNESDKGGLIDKEREGMNKGVAAWATFEENWGVSREDGEGNIKKLTPGHA</sequence>
<dbReference type="GeneID" id="64702805"/>
<proteinExistence type="predicted"/>
<evidence type="ECO:0000313" key="2">
    <source>
        <dbReference type="Proteomes" id="UP000823399"/>
    </source>
</evidence>
<dbReference type="Proteomes" id="UP000823399">
    <property type="component" value="Unassembled WGS sequence"/>
</dbReference>
<reference evidence="1" key="1">
    <citation type="journal article" date="2020" name="New Phytol.">
        <title>Comparative genomics reveals dynamic genome evolution in host specialist ectomycorrhizal fungi.</title>
        <authorList>
            <person name="Lofgren L.A."/>
            <person name="Nguyen N.H."/>
            <person name="Vilgalys R."/>
            <person name="Ruytinx J."/>
            <person name="Liao H.L."/>
            <person name="Branco S."/>
            <person name="Kuo A."/>
            <person name="LaButti K."/>
            <person name="Lipzen A."/>
            <person name="Andreopoulos W."/>
            <person name="Pangilinan J."/>
            <person name="Riley R."/>
            <person name="Hundley H."/>
            <person name="Na H."/>
            <person name="Barry K."/>
            <person name="Grigoriev I.V."/>
            <person name="Stajich J.E."/>
            <person name="Kennedy P.G."/>
        </authorList>
    </citation>
    <scope>NUCLEOTIDE SEQUENCE</scope>
    <source>
        <strain evidence="1">FC423</strain>
    </source>
</reference>
<comment type="caution">
    <text evidence="1">The sequence shown here is derived from an EMBL/GenBank/DDBJ whole genome shotgun (WGS) entry which is preliminary data.</text>
</comment>
<accession>A0A9P7JSQ6</accession>
<dbReference type="RefSeq" id="XP_041291356.1">
    <property type="nucleotide sequence ID" value="XM_041440546.1"/>
</dbReference>
<keyword evidence="2" id="KW-1185">Reference proteome</keyword>
<organism evidence="1 2">
    <name type="scientific">Suillus discolor</name>
    <dbReference type="NCBI Taxonomy" id="1912936"/>
    <lineage>
        <taxon>Eukaryota</taxon>
        <taxon>Fungi</taxon>
        <taxon>Dikarya</taxon>
        <taxon>Basidiomycota</taxon>
        <taxon>Agaricomycotina</taxon>
        <taxon>Agaricomycetes</taxon>
        <taxon>Agaricomycetidae</taxon>
        <taxon>Boletales</taxon>
        <taxon>Suillineae</taxon>
        <taxon>Suillaceae</taxon>
        <taxon>Suillus</taxon>
    </lineage>
</organism>
<evidence type="ECO:0000313" key="1">
    <source>
        <dbReference type="EMBL" id="KAG2105800.1"/>
    </source>
</evidence>
<dbReference type="AlphaFoldDB" id="A0A9P7JSQ6"/>
<name>A0A9P7JSQ6_9AGAM</name>
<dbReference type="OrthoDB" id="2693562at2759"/>
<gene>
    <name evidence="1" type="ORF">F5147DRAFT_761842</name>
</gene>
<protein>
    <submittedName>
        <fullName evidence="1">Uncharacterized protein</fullName>
    </submittedName>
</protein>
<dbReference type="EMBL" id="JABBWM010000037">
    <property type="protein sequence ID" value="KAG2105800.1"/>
    <property type="molecule type" value="Genomic_DNA"/>
</dbReference>